<evidence type="ECO:0000256" key="3">
    <source>
        <dbReference type="ARBA" id="ARBA00022806"/>
    </source>
</evidence>
<dbReference type="AlphaFoldDB" id="A0A1S1MXU8"/>
<feature type="binding site" evidence="9">
    <location>
        <begin position="176"/>
        <end position="183"/>
    </location>
    <ligand>
        <name>ATP</name>
        <dbReference type="ChEBI" id="CHEBI:30616"/>
    </ligand>
</feature>
<dbReference type="SMART" id="SM00490">
    <property type="entry name" value="HELICc"/>
    <property type="match status" value="1"/>
</dbReference>
<accession>A0A1S1MXU8</accession>
<keyword evidence="13" id="KW-1185">Reference proteome</keyword>
<evidence type="ECO:0000256" key="4">
    <source>
        <dbReference type="ARBA" id="ARBA00022840"/>
    </source>
</evidence>
<dbReference type="GO" id="GO:0006355">
    <property type="term" value="P:regulation of DNA-templated transcription"/>
    <property type="evidence" value="ECO:0007669"/>
    <property type="project" value="UniProtKB-UniRule"/>
</dbReference>
<dbReference type="EMBL" id="MKJU01000026">
    <property type="protein sequence ID" value="OHU90272.1"/>
    <property type="molecule type" value="Genomic_DNA"/>
</dbReference>
<dbReference type="SMART" id="SM00487">
    <property type="entry name" value="DEXDc"/>
    <property type="match status" value="1"/>
</dbReference>
<evidence type="ECO:0000256" key="1">
    <source>
        <dbReference type="ARBA" id="ARBA00022741"/>
    </source>
</evidence>
<evidence type="ECO:0000313" key="12">
    <source>
        <dbReference type="EMBL" id="OHU90272.1"/>
    </source>
</evidence>
<organism evidence="12 13">
    <name type="scientific">Pseudoalteromonas amylolytica</name>
    <dbReference type="NCBI Taxonomy" id="1859457"/>
    <lineage>
        <taxon>Bacteria</taxon>
        <taxon>Pseudomonadati</taxon>
        <taxon>Pseudomonadota</taxon>
        <taxon>Gammaproteobacteria</taxon>
        <taxon>Alteromonadales</taxon>
        <taxon>Pseudoalteromonadaceae</taxon>
        <taxon>Pseudoalteromonas</taxon>
    </lineage>
</organism>
<comment type="subunit">
    <text evidence="9">Interacts with the RNAP. Has a higher affinity for the core RNAP than for the holoenzyme. Its ATPase activity is stimulated by binding to RNAP.</text>
</comment>
<evidence type="ECO:0000259" key="10">
    <source>
        <dbReference type="PROSITE" id="PS51192"/>
    </source>
</evidence>
<proteinExistence type="inferred from homology"/>
<dbReference type="InterPro" id="IPR000330">
    <property type="entry name" value="SNF2_N"/>
</dbReference>
<keyword evidence="8 9" id="KW-0804">Transcription</keyword>
<comment type="caution">
    <text evidence="12">The sequence shown here is derived from an EMBL/GenBank/DDBJ whole genome shotgun (WGS) entry which is preliminary data.</text>
</comment>
<dbReference type="GO" id="GO:0004386">
    <property type="term" value="F:helicase activity"/>
    <property type="evidence" value="ECO:0007669"/>
    <property type="project" value="UniProtKB-UniRule"/>
</dbReference>
<dbReference type="PANTHER" id="PTHR45766:SF6">
    <property type="entry name" value="SWI_SNF-RELATED MATRIX-ASSOCIATED ACTIN-DEPENDENT REGULATOR OF CHROMATIN SUBFAMILY A-LIKE PROTEIN 1"/>
    <property type="match status" value="1"/>
</dbReference>
<comment type="similarity">
    <text evidence="9">Belongs to the SNF2/RAD54 helicase family. RapA subfamily.</text>
</comment>
<dbReference type="Gene3D" id="3.30.360.80">
    <property type="match status" value="1"/>
</dbReference>
<dbReference type="InterPro" id="IPR023949">
    <property type="entry name" value="Helicase_RapA"/>
</dbReference>
<dbReference type="CDD" id="cd18011">
    <property type="entry name" value="DEXDc_RapA"/>
    <property type="match status" value="1"/>
</dbReference>
<feature type="domain" description="Helicase ATP-binding" evidence="10">
    <location>
        <begin position="163"/>
        <end position="333"/>
    </location>
</feature>
<dbReference type="CDD" id="cd18793">
    <property type="entry name" value="SF2_C_SNF"/>
    <property type="match status" value="1"/>
</dbReference>
<evidence type="ECO:0000313" key="13">
    <source>
        <dbReference type="Proteomes" id="UP000179786"/>
    </source>
</evidence>
<keyword evidence="4 9" id="KW-0067">ATP-binding</keyword>
<sequence>MNFSLGQRWISDTESDLGLGTIVALEGRQVTILFPASGENRVYAMQEAPVTRVIFNPGDVIRHVDEWELQVEKVELEGELLCYHGIRLDTEEKTILKETFLDHFIKFNKPQDRLFAGQVDRFDRYTLRYQTWQHQFNRQQSHLKGVVGQRASLIPHQLYIADEVGKRFAPRVLLSDEVGLGKTIEAGMILHQQILTGRANRVLIVVPENLQHQWLVEMLRRFNLRFSIFDEERCDEAFADSPNVFETEQLVLVSLEFITKKRRWFEQATLADWDLLVIDEAHHLTVTKEKPSTEYQRIAELSQDIPGLILLTATPDQLGHYSHFSRLKLLDPDRFYDYDAFVAEESQYKEVADAANQLLQDGALDDKGQQTIIELLKETDISDILGNAQAGDEAAKQEILSMLLDRHGTGRILFRNSRSGIDGYPSRKLHSYPVALPKQYKTAMSVLGTMGGIQSAEKSALRALFPEKIFQEFEGAGSGWAAFDPRVDWLIDTLKSLKHEKVLLICAEAQTAISLEQVLREREAIKAAVFHEGMSIVERDRAAAFFADEYDSAQVLLCSEIGSEGRNFQFSHHLVLFDLPLNPDLLEQRIGRLDRIGQKYDVNIHVPYFENTAQEVLLRWYQDGLDAFETTSTTGQMLYKEFSEELLELIGEHNCDEDVLDPLLEQAAKKNAVLRSQMEQGRDRLLELHSSGQGKAERLVQDIEALDDDVVLPAYMINAFDIFGVNQEDKGENTIILKPTEHMLNPSFPCLRDDGITVTFDRTTALSQEDAHFISWDHPMVQGTMDMICDDDFGSASVALLKNKKLPVGTFFVELIFIAEASAPKALQLGRFLPPTPVRILLDKAGNNLAANVAFDAFNNQLSAVGRQTASKLANALQSAIHPLITQANTLATQELDAIQAQAQQKMLEVMADEQGRLVALKAVNPNIRDEEIAVFDKQRTELTNHIAKAQLKLDAIRLIVVTHD</sequence>
<dbReference type="PANTHER" id="PTHR45766">
    <property type="entry name" value="DNA ANNEALING HELICASE AND ENDONUCLEASE ZRANB3 FAMILY MEMBER"/>
    <property type="match status" value="1"/>
</dbReference>
<dbReference type="InterPro" id="IPR040766">
    <property type="entry name" value="Tudor_2_RapA"/>
</dbReference>
<keyword evidence="7 9" id="KW-0010">Activator</keyword>
<dbReference type="NCBIfam" id="NF003426">
    <property type="entry name" value="PRK04914.1"/>
    <property type="match status" value="1"/>
</dbReference>
<dbReference type="Gene3D" id="2.30.30.140">
    <property type="match status" value="1"/>
</dbReference>
<dbReference type="InterPro" id="IPR014001">
    <property type="entry name" value="Helicase_ATP-bd"/>
</dbReference>
<dbReference type="GO" id="GO:0005524">
    <property type="term" value="F:ATP binding"/>
    <property type="evidence" value="ECO:0007669"/>
    <property type="project" value="UniProtKB-UniRule"/>
</dbReference>
<dbReference type="Pfam" id="PF00271">
    <property type="entry name" value="Helicase_C"/>
    <property type="match status" value="1"/>
</dbReference>
<evidence type="ECO:0000256" key="2">
    <source>
        <dbReference type="ARBA" id="ARBA00022801"/>
    </source>
</evidence>
<dbReference type="STRING" id="1859457.BET10_12785"/>
<dbReference type="Pfam" id="PF18339">
    <property type="entry name" value="Tudor_1_RapA"/>
    <property type="match status" value="1"/>
</dbReference>
<evidence type="ECO:0000256" key="6">
    <source>
        <dbReference type="ARBA" id="ARBA00023125"/>
    </source>
</evidence>
<reference evidence="12 13" key="1">
    <citation type="submission" date="2016-09" db="EMBL/GenBank/DDBJ databases">
        <title>Pseudoalteromonas amylolytica sp. nov., isolated from the surface seawater.</title>
        <authorList>
            <person name="Wu Y.-H."/>
            <person name="Cheng H."/>
            <person name="Jin X.-B."/>
            <person name="Wang C.-S."/>
            <person name="Xu X.-W."/>
        </authorList>
    </citation>
    <scope>NUCLEOTIDE SEQUENCE [LARGE SCALE GENOMIC DNA]</scope>
    <source>
        <strain evidence="12 13">JW1</strain>
    </source>
</reference>
<name>A0A1S1MXU8_9GAMM</name>
<dbReference type="OrthoDB" id="9814088at2"/>
<dbReference type="InterPro" id="IPR001650">
    <property type="entry name" value="Helicase_C-like"/>
</dbReference>
<dbReference type="SUPFAM" id="SSF52540">
    <property type="entry name" value="P-loop containing nucleoside triphosphate hydrolases"/>
    <property type="match status" value="2"/>
</dbReference>
<dbReference type="InterPro" id="IPR027417">
    <property type="entry name" value="P-loop_NTPase"/>
</dbReference>
<dbReference type="PROSITE" id="PS51192">
    <property type="entry name" value="HELICASE_ATP_BIND_1"/>
    <property type="match status" value="1"/>
</dbReference>
<comment type="function">
    <text evidence="9">Transcription regulator that activates transcription by stimulating RNA polymerase (RNAP) recycling in case of stress conditions such as supercoiled DNA or high salt concentrations. Probably acts by releasing the RNAP, when it is trapped or immobilized on tightly supercoiled DNA. Does not activate transcription on linear DNA. Probably not involved in DNA repair.</text>
</comment>
<feature type="domain" description="Helicase C-terminal" evidence="11">
    <location>
        <begin position="486"/>
        <end position="650"/>
    </location>
</feature>
<gene>
    <name evidence="9" type="primary">rapA</name>
    <name evidence="12" type="ORF">BET10_12785</name>
</gene>
<dbReference type="Gene3D" id="6.10.140.1500">
    <property type="match status" value="1"/>
</dbReference>
<evidence type="ECO:0000256" key="5">
    <source>
        <dbReference type="ARBA" id="ARBA00023015"/>
    </source>
</evidence>
<dbReference type="RefSeq" id="WP_070985635.1">
    <property type="nucleotide sequence ID" value="NZ_MKJU01000026.1"/>
</dbReference>
<dbReference type="GO" id="GO:0016817">
    <property type="term" value="F:hydrolase activity, acting on acid anhydrides"/>
    <property type="evidence" value="ECO:0007669"/>
    <property type="project" value="InterPro"/>
</dbReference>
<dbReference type="Proteomes" id="UP000179786">
    <property type="component" value="Unassembled WGS sequence"/>
</dbReference>
<keyword evidence="3 9" id="KW-0347">Helicase</keyword>
<evidence type="ECO:0000259" key="11">
    <source>
        <dbReference type="PROSITE" id="PS51194"/>
    </source>
</evidence>
<dbReference type="Pfam" id="PF12137">
    <property type="entry name" value="RapA_C"/>
    <property type="match status" value="1"/>
</dbReference>
<keyword evidence="1 9" id="KW-0547">Nucleotide-binding</keyword>
<dbReference type="InterPro" id="IPR049730">
    <property type="entry name" value="SNF2/RAD54-like_C"/>
</dbReference>
<keyword evidence="2 9" id="KW-0378">Hydrolase</keyword>
<dbReference type="Pfam" id="PF18337">
    <property type="entry name" value="Tudor_RapA"/>
    <property type="match status" value="1"/>
</dbReference>
<dbReference type="HAMAP" id="MF_01821">
    <property type="entry name" value="Helicase_RapA"/>
    <property type="match status" value="1"/>
</dbReference>
<dbReference type="EC" id="3.6.4.-" evidence="9"/>
<evidence type="ECO:0000256" key="7">
    <source>
        <dbReference type="ARBA" id="ARBA00023159"/>
    </source>
</evidence>
<dbReference type="PROSITE" id="PS51194">
    <property type="entry name" value="HELICASE_CTER"/>
    <property type="match status" value="1"/>
</dbReference>
<evidence type="ECO:0000256" key="8">
    <source>
        <dbReference type="ARBA" id="ARBA00023163"/>
    </source>
</evidence>
<dbReference type="Gene3D" id="2.30.30.930">
    <property type="match status" value="1"/>
</dbReference>
<keyword evidence="6 9" id="KW-0238">DNA-binding</keyword>
<keyword evidence="5 9" id="KW-0805">Transcription regulation</keyword>
<dbReference type="Gene3D" id="3.40.50.300">
    <property type="entry name" value="P-loop containing nucleotide triphosphate hydrolases"/>
    <property type="match status" value="1"/>
</dbReference>
<dbReference type="Pfam" id="PF00176">
    <property type="entry name" value="SNF2-rel_dom"/>
    <property type="match status" value="1"/>
</dbReference>
<dbReference type="InterPro" id="IPR022737">
    <property type="entry name" value="RapA_C"/>
</dbReference>
<dbReference type="GO" id="GO:0003677">
    <property type="term" value="F:DNA binding"/>
    <property type="evidence" value="ECO:0007669"/>
    <property type="project" value="UniProtKB-KW"/>
</dbReference>
<evidence type="ECO:0000256" key="9">
    <source>
        <dbReference type="HAMAP-Rule" id="MF_01821"/>
    </source>
</evidence>
<dbReference type="Gene3D" id="3.40.50.10810">
    <property type="entry name" value="Tandem AAA-ATPase domain"/>
    <property type="match status" value="1"/>
</dbReference>
<dbReference type="InterPro" id="IPR040765">
    <property type="entry name" value="Tudor_1_RapA"/>
</dbReference>
<feature type="short sequence motif" description="DEAH box" evidence="9">
    <location>
        <begin position="279"/>
        <end position="282"/>
    </location>
</feature>
<dbReference type="InterPro" id="IPR038718">
    <property type="entry name" value="SNF2-like_sf"/>
</dbReference>
<dbReference type="InterPro" id="IPR057342">
    <property type="entry name" value="DEXDc_RapA"/>
</dbReference>
<protein>
    <recommendedName>
        <fullName evidence="9">RNA polymerase-associated protein RapA</fullName>
        <ecNumber evidence="9">3.6.4.-</ecNumber>
    </recommendedName>
    <alternativeName>
        <fullName evidence="9">ATP-dependent helicase HepA</fullName>
    </alternativeName>
</protein>
<dbReference type="Gene3D" id="6.10.140.2230">
    <property type="match status" value="1"/>
</dbReference>